<evidence type="ECO:0000313" key="3">
    <source>
        <dbReference type="Proteomes" id="UP001156670"/>
    </source>
</evidence>
<evidence type="ECO:0000313" key="2">
    <source>
        <dbReference type="EMBL" id="GLQ94613.1"/>
    </source>
</evidence>
<protein>
    <recommendedName>
        <fullName evidence="4">Serine/threonine protein kinase</fullName>
    </recommendedName>
</protein>
<name>A0ABQ5XUH0_9GAMM</name>
<organism evidence="2 3">
    <name type="scientific">Dyella acidisoli</name>
    <dbReference type="NCBI Taxonomy" id="1867834"/>
    <lineage>
        <taxon>Bacteria</taxon>
        <taxon>Pseudomonadati</taxon>
        <taxon>Pseudomonadota</taxon>
        <taxon>Gammaproteobacteria</taxon>
        <taxon>Lysobacterales</taxon>
        <taxon>Rhodanobacteraceae</taxon>
        <taxon>Dyella</taxon>
    </lineage>
</organism>
<keyword evidence="3" id="KW-1185">Reference proteome</keyword>
<dbReference type="RefSeq" id="WP_284322306.1">
    <property type="nucleotide sequence ID" value="NZ_BSOB01000046.1"/>
</dbReference>
<proteinExistence type="predicted"/>
<feature type="transmembrane region" description="Helical" evidence="1">
    <location>
        <begin position="72"/>
        <end position="94"/>
    </location>
</feature>
<keyword evidence="1" id="KW-0472">Membrane</keyword>
<feature type="transmembrane region" description="Helical" evidence="1">
    <location>
        <begin position="166"/>
        <end position="188"/>
    </location>
</feature>
<accession>A0ABQ5XUH0</accession>
<feature type="transmembrane region" description="Helical" evidence="1">
    <location>
        <begin position="127"/>
        <end position="146"/>
    </location>
</feature>
<dbReference type="EMBL" id="BSOB01000046">
    <property type="protein sequence ID" value="GLQ94613.1"/>
    <property type="molecule type" value="Genomic_DNA"/>
</dbReference>
<evidence type="ECO:0008006" key="4">
    <source>
        <dbReference type="Google" id="ProtNLM"/>
    </source>
</evidence>
<reference evidence="3" key="1">
    <citation type="journal article" date="2019" name="Int. J. Syst. Evol. Microbiol.">
        <title>The Global Catalogue of Microorganisms (GCM) 10K type strain sequencing project: providing services to taxonomists for standard genome sequencing and annotation.</title>
        <authorList>
            <consortium name="The Broad Institute Genomics Platform"/>
            <consortium name="The Broad Institute Genome Sequencing Center for Infectious Disease"/>
            <person name="Wu L."/>
            <person name="Ma J."/>
        </authorList>
    </citation>
    <scope>NUCLEOTIDE SEQUENCE [LARGE SCALE GENOMIC DNA]</scope>
    <source>
        <strain evidence="3">NBRC 111980</strain>
    </source>
</reference>
<feature type="transmembrane region" description="Helical" evidence="1">
    <location>
        <begin position="45"/>
        <end position="66"/>
    </location>
</feature>
<evidence type="ECO:0000256" key="1">
    <source>
        <dbReference type="SAM" id="Phobius"/>
    </source>
</evidence>
<comment type="caution">
    <text evidence="2">The sequence shown here is derived from an EMBL/GenBank/DDBJ whole genome shotgun (WGS) entry which is preliminary data.</text>
</comment>
<keyword evidence="1" id="KW-0812">Transmembrane</keyword>
<keyword evidence="1" id="KW-1133">Transmembrane helix</keyword>
<gene>
    <name evidence="2" type="ORF">GCM10007901_35650</name>
</gene>
<sequence>MELEEMKAAWQALNQQLERQQVLNIRLLVESRLDKVRHGLRPLMVGQWIQFAFGFTFMLWGISFWVVRTEVLHWLIVGILVQLFGVSMMLAAGWNLHLIQRIDYAAPIVEIQQRLAALRAWRVKFEAPLFAAIGSFVWIPVLLMEVQREDEDALGKFDLLAHAPWLLPQLILCGCVSLVLVLFVFWLVSRIGHRRWLENNFAGKSVQRAEAMLEQIAQFKQE</sequence>
<dbReference type="Proteomes" id="UP001156670">
    <property type="component" value="Unassembled WGS sequence"/>
</dbReference>